<dbReference type="AlphaFoldDB" id="A9FCG4"/>
<dbReference type="eggNOG" id="COG4254">
    <property type="taxonomic scope" value="Bacteria"/>
</dbReference>
<keyword evidence="3" id="KW-1185">Reference proteome</keyword>
<evidence type="ECO:0000313" key="3">
    <source>
        <dbReference type="Proteomes" id="UP000002139"/>
    </source>
</evidence>
<dbReference type="STRING" id="448385.sce1503"/>
<protein>
    <submittedName>
        <fullName evidence="2">Uncharacterized protein</fullName>
    </submittedName>
</protein>
<dbReference type="Proteomes" id="UP000002139">
    <property type="component" value="Chromosome"/>
</dbReference>
<gene>
    <name evidence="2" type="ordered locus">sce1503</name>
</gene>
<dbReference type="HOGENOM" id="CLU_345774_0_0_7"/>
<name>A9FCG4_SORC5</name>
<dbReference type="InterPro" id="IPR013783">
    <property type="entry name" value="Ig-like_fold"/>
</dbReference>
<organism evidence="2 3">
    <name type="scientific">Sorangium cellulosum (strain So ce56)</name>
    <name type="common">Polyangium cellulosum (strain So ce56)</name>
    <dbReference type="NCBI Taxonomy" id="448385"/>
    <lineage>
        <taxon>Bacteria</taxon>
        <taxon>Pseudomonadati</taxon>
        <taxon>Myxococcota</taxon>
        <taxon>Polyangia</taxon>
        <taxon>Polyangiales</taxon>
        <taxon>Polyangiaceae</taxon>
        <taxon>Sorangium</taxon>
    </lineage>
</organism>
<reference evidence="2 3" key="1">
    <citation type="journal article" date="2007" name="Nat. Biotechnol.">
        <title>Complete genome sequence of the myxobacterium Sorangium cellulosum.</title>
        <authorList>
            <person name="Schneiker S."/>
            <person name="Perlova O."/>
            <person name="Kaiser O."/>
            <person name="Gerth K."/>
            <person name="Alici A."/>
            <person name="Altmeyer M.O."/>
            <person name="Bartels D."/>
            <person name="Bekel T."/>
            <person name="Beyer S."/>
            <person name="Bode E."/>
            <person name="Bode H.B."/>
            <person name="Bolten C.J."/>
            <person name="Choudhuri J.V."/>
            <person name="Doss S."/>
            <person name="Elnakady Y.A."/>
            <person name="Frank B."/>
            <person name="Gaigalat L."/>
            <person name="Goesmann A."/>
            <person name="Groeger C."/>
            <person name="Gross F."/>
            <person name="Jelsbak L."/>
            <person name="Jelsbak L."/>
            <person name="Kalinowski J."/>
            <person name="Kegler C."/>
            <person name="Knauber T."/>
            <person name="Konietzny S."/>
            <person name="Kopp M."/>
            <person name="Krause L."/>
            <person name="Krug D."/>
            <person name="Linke B."/>
            <person name="Mahmud T."/>
            <person name="Martinez-Arias R."/>
            <person name="McHardy A.C."/>
            <person name="Merai M."/>
            <person name="Meyer F."/>
            <person name="Mormann S."/>
            <person name="Munoz-Dorado J."/>
            <person name="Perez J."/>
            <person name="Pradella S."/>
            <person name="Rachid S."/>
            <person name="Raddatz G."/>
            <person name="Rosenau F."/>
            <person name="Rueckert C."/>
            <person name="Sasse F."/>
            <person name="Scharfe M."/>
            <person name="Schuster S.C."/>
            <person name="Suen G."/>
            <person name="Treuner-Lange A."/>
            <person name="Velicer G.J."/>
            <person name="Vorholter F.-J."/>
            <person name="Weissman K.J."/>
            <person name="Welch R.D."/>
            <person name="Wenzel S.C."/>
            <person name="Whitworth D.E."/>
            <person name="Wilhelm S."/>
            <person name="Wittmann C."/>
            <person name="Bloecker H."/>
            <person name="Puehler A."/>
            <person name="Mueller R."/>
        </authorList>
    </citation>
    <scope>NUCLEOTIDE SEQUENCE [LARGE SCALE GENOMIC DNA]</scope>
    <source>
        <strain evidence="3">So ce56</strain>
    </source>
</reference>
<feature type="compositionally biased region" description="Low complexity" evidence="1">
    <location>
        <begin position="547"/>
        <end position="557"/>
    </location>
</feature>
<proteinExistence type="predicted"/>
<dbReference type="EMBL" id="AM746676">
    <property type="protein sequence ID" value="CAN91661.1"/>
    <property type="molecule type" value="Genomic_DNA"/>
</dbReference>
<feature type="region of interest" description="Disordered" evidence="1">
    <location>
        <begin position="543"/>
        <end position="562"/>
    </location>
</feature>
<dbReference type="Gene3D" id="2.60.40.10">
    <property type="entry name" value="Immunoglobulins"/>
    <property type="match status" value="1"/>
</dbReference>
<evidence type="ECO:0000313" key="2">
    <source>
        <dbReference type="EMBL" id="CAN91661.1"/>
    </source>
</evidence>
<sequence length="817" mass="82918">MVPSNGQSVAIAVLLGCATHAAIHVGYVGVASAREPTPGYPEAVIQWGVQAGETCDDIAAVLYGSSKHAGLIQRYNRVACGPGTTLAEGLTLVLPAEVTSIPDAKLRSMHPDVRARPAGGAWSPAAQGMPLLTNSSVNTLDEGRADIEFVDRTRVLLAPNTLVVIYGTASRARVSKTPPAAVELADGEVKAALAALRGQSVEVAASGGGRVSASSRDTVVQRRGERTTIAVFDGKAGVTSGGLSVVVPKDHGTRFVGKAPPARPRPLPAPVEWTTADAAQIALAPEGLGVLSASWKPAPAAAGYRVEIARDPEFNDLIAREEVKPDVLSFRAEKMPAGAYFLRVRVVDREEYLGVGAVRRFHLVAARAAGGVVPAAREITANPYGIIELTPSPALELSLDDGPFGPVPERIDLLQRAPRVLRLRERGSAAAERGHDAATSLPVRYTKVGAVVSAARGVTAAPGGPALEARVELEGLAGVDVARRVAPRLFAHLPGGVRSVALAGGDRGGALTARIPLPREALRPGETLRVRLDVADGRGGVIGTSDAELPAAPEAPRAAPPPAPPAAPVLGAYLPLLPMSGVADGLWLAPTPPSVAAVGAAAARSGGGWVAAGQVRASGAIGPLGLDVALRSNPAGAGDGAGAGSTGWFGARARVLRLGRSELELGPTLRLGVPMADGSPPLRIEPGIAFGGAAGRLTWVADVGARIRASGDGAAVGAGDGAGAAAGGEPATPDVQGFLLAGATADPAPWLRLHGALDLHLVHRQIRADDVLGGLSAGVEAGGALFGALSVRVSPWRDEGEGPVTAQIAVGFREASP</sequence>
<evidence type="ECO:0000256" key="1">
    <source>
        <dbReference type="SAM" id="MobiDB-lite"/>
    </source>
</evidence>
<dbReference type="KEGG" id="scl:sce1503"/>
<accession>A9FCG4</accession>